<dbReference type="InterPro" id="IPR036271">
    <property type="entry name" value="Tet_transcr_reg_TetR-rel_C_sf"/>
</dbReference>
<feature type="DNA-binding region" description="H-T-H motif" evidence="4">
    <location>
        <begin position="34"/>
        <end position="53"/>
    </location>
</feature>
<evidence type="ECO:0000256" key="2">
    <source>
        <dbReference type="ARBA" id="ARBA00023125"/>
    </source>
</evidence>
<protein>
    <submittedName>
        <fullName evidence="6">TetR family transcriptional regulator</fullName>
    </submittedName>
</protein>
<dbReference type="InterPro" id="IPR050109">
    <property type="entry name" value="HTH-type_TetR-like_transc_reg"/>
</dbReference>
<evidence type="ECO:0000259" key="5">
    <source>
        <dbReference type="PROSITE" id="PS50977"/>
    </source>
</evidence>
<dbReference type="EMBL" id="VLNY01000006">
    <property type="protein sequence ID" value="KAA0022231.1"/>
    <property type="molecule type" value="Genomic_DNA"/>
</dbReference>
<evidence type="ECO:0000256" key="1">
    <source>
        <dbReference type="ARBA" id="ARBA00023015"/>
    </source>
</evidence>
<dbReference type="InterPro" id="IPR004111">
    <property type="entry name" value="Repressor_TetR_C"/>
</dbReference>
<keyword evidence="2 4" id="KW-0238">DNA-binding</keyword>
<dbReference type="PANTHER" id="PTHR30055:SF151">
    <property type="entry name" value="TRANSCRIPTIONAL REGULATORY PROTEIN"/>
    <property type="match status" value="1"/>
</dbReference>
<dbReference type="PANTHER" id="PTHR30055">
    <property type="entry name" value="HTH-TYPE TRANSCRIPTIONAL REGULATOR RUTR"/>
    <property type="match status" value="1"/>
</dbReference>
<dbReference type="Gene3D" id="1.10.357.10">
    <property type="entry name" value="Tetracycline Repressor, domain 2"/>
    <property type="match status" value="1"/>
</dbReference>
<dbReference type="InterPro" id="IPR001647">
    <property type="entry name" value="HTH_TetR"/>
</dbReference>
<feature type="domain" description="HTH tetR-type" evidence="5">
    <location>
        <begin position="11"/>
        <end position="71"/>
    </location>
</feature>
<evidence type="ECO:0000313" key="6">
    <source>
        <dbReference type="EMBL" id="KAA0022231.1"/>
    </source>
</evidence>
<evidence type="ECO:0000256" key="3">
    <source>
        <dbReference type="ARBA" id="ARBA00023163"/>
    </source>
</evidence>
<dbReference type="SUPFAM" id="SSF48498">
    <property type="entry name" value="Tetracyclin repressor-like, C-terminal domain"/>
    <property type="match status" value="1"/>
</dbReference>
<organism evidence="6 7">
    <name type="scientific">Antrihabitans cavernicola</name>
    <dbReference type="NCBI Taxonomy" id="2495913"/>
    <lineage>
        <taxon>Bacteria</taxon>
        <taxon>Bacillati</taxon>
        <taxon>Actinomycetota</taxon>
        <taxon>Actinomycetes</taxon>
        <taxon>Mycobacteriales</taxon>
        <taxon>Nocardiaceae</taxon>
        <taxon>Antrihabitans</taxon>
    </lineage>
</organism>
<keyword evidence="3" id="KW-0804">Transcription</keyword>
<dbReference type="Proteomes" id="UP000322244">
    <property type="component" value="Unassembled WGS sequence"/>
</dbReference>
<accession>A0A5A7SDD9</accession>
<dbReference type="PROSITE" id="PS50977">
    <property type="entry name" value="HTH_TETR_2"/>
    <property type="match status" value="1"/>
</dbReference>
<dbReference type="Pfam" id="PF02909">
    <property type="entry name" value="TetR_C_1"/>
    <property type="match status" value="1"/>
</dbReference>
<dbReference type="GO" id="GO:0003700">
    <property type="term" value="F:DNA-binding transcription factor activity"/>
    <property type="evidence" value="ECO:0007669"/>
    <property type="project" value="TreeGrafter"/>
</dbReference>
<name>A0A5A7SDD9_9NOCA</name>
<dbReference type="SUPFAM" id="SSF46689">
    <property type="entry name" value="Homeodomain-like"/>
    <property type="match status" value="1"/>
</dbReference>
<sequence length="238" mass="26429">MSRRSANGKPTLSKDAVVEAALDIAHRNGVAKVTIRKLADTLDVSPMAIYWHVENKDELFEAMGDRVCRDFVLANDPAAPWHEQLRTIYTDLLDVLTRYPGAAAIVVPRMLYSENGRAMTETSLALMRSAGFDVREATQLARHGTRVVIGLVVEPLFTDTTIEAVRRAQILDGYEKMLKTLPHDKYPHIVESAAVIAKVEDREEFNSLGIDTYINGLIALAEKKAISDRAATPRFGRP</sequence>
<keyword evidence="1" id="KW-0805">Transcription regulation</keyword>
<keyword evidence="7" id="KW-1185">Reference proteome</keyword>
<proteinExistence type="predicted"/>
<dbReference type="AlphaFoldDB" id="A0A5A7SDD9"/>
<gene>
    <name evidence="6" type="ORF">FOY51_14695</name>
</gene>
<evidence type="ECO:0000313" key="7">
    <source>
        <dbReference type="Proteomes" id="UP000322244"/>
    </source>
</evidence>
<dbReference type="RefSeq" id="WP_149430992.1">
    <property type="nucleotide sequence ID" value="NZ_VLNY01000006.1"/>
</dbReference>
<dbReference type="Pfam" id="PF00440">
    <property type="entry name" value="TetR_N"/>
    <property type="match status" value="1"/>
</dbReference>
<evidence type="ECO:0000256" key="4">
    <source>
        <dbReference type="PROSITE-ProRule" id="PRU00335"/>
    </source>
</evidence>
<dbReference type="GO" id="GO:0000976">
    <property type="term" value="F:transcription cis-regulatory region binding"/>
    <property type="evidence" value="ECO:0007669"/>
    <property type="project" value="TreeGrafter"/>
</dbReference>
<reference evidence="6 7" key="1">
    <citation type="submission" date="2019-07" db="EMBL/GenBank/DDBJ databases">
        <title>Rhodococcus cavernicolus sp. nov., isolated from a cave.</title>
        <authorList>
            <person name="Lee S.D."/>
        </authorList>
    </citation>
    <scope>NUCLEOTIDE SEQUENCE [LARGE SCALE GENOMIC DNA]</scope>
    <source>
        <strain evidence="6 7">C1-24</strain>
    </source>
</reference>
<dbReference type="GO" id="GO:0045892">
    <property type="term" value="P:negative regulation of DNA-templated transcription"/>
    <property type="evidence" value="ECO:0007669"/>
    <property type="project" value="InterPro"/>
</dbReference>
<comment type="caution">
    <text evidence="6">The sequence shown here is derived from an EMBL/GenBank/DDBJ whole genome shotgun (WGS) entry which is preliminary data.</text>
</comment>
<dbReference type="OrthoDB" id="329481at2"/>
<dbReference type="InterPro" id="IPR009057">
    <property type="entry name" value="Homeodomain-like_sf"/>
</dbReference>